<dbReference type="CDD" id="cd03017">
    <property type="entry name" value="PRX_BCP"/>
    <property type="match status" value="1"/>
</dbReference>
<protein>
    <recommendedName>
        <fullName evidence="2">thioredoxin-dependent peroxiredoxin</fullName>
        <ecNumber evidence="2">1.11.1.24</ecNumber>
    </recommendedName>
    <alternativeName>
        <fullName evidence="8">Thioredoxin peroxidase</fullName>
    </alternativeName>
</protein>
<dbReference type="SUPFAM" id="SSF52833">
    <property type="entry name" value="Thioredoxin-like"/>
    <property type="match status" value="1"/>
</dbReference>
<keyword evidence="5 13" id="KW-0560">Oxidoreductase</keyword>
<name>A0A9Y1FLY1_9ARCH</name>
<gene>
    <name evidence="13" type="primary">bcp</name>
    <name evidence="13" type="ORF">K9W45_00925</name>
</gene>
<evidence type="ECO:0000256" key="4">
    <source>
        <dbReference type="ARBA" id="ARBA00022862"/>
    </source>
</evidence>
<proteinExistence type="inferred from homology"/>
<dbReference type="EMBL" id="CP084166">
    <property type="protein sequence ID" value="UJG41038.1"/>
    <property type="molecule type" value="Genomic_DNA"/>
</dbReference>
<keyword evidence="3 13" id="KW-0575">Peroxidase</keyword>
<keyword evidence="7" id="KW-0676">Redox-active center</keyword>
<dbReference type="EC" id="1.11.1.24" evidence="2"/>
<evidence type="ECO:0000256" key="2">
    <source>
        <dbReference type="ARBA" id="ARBA00013017"/>
    </source>
</evidence>
<dbReference type="FunFam" id="3.40.30.10:FF:000007">
    <property type="entry name" value="Thioredoxin-dependent thiol peroxidase"/>
    <property type="match status" value="1"/>
</dbReference>
<reference evidence="13" key="1">
    <citation type="journal article" date="2022" name="Nat. Microbiol.">
        <title>Unique mobile elements and scalable gene flow at the prokaryote-eukaryote boundary revealed by circularized Asgard archaea genomes.</title>
        <authorList>
            <person name="Wu F."/>
            <person name="Speth D.R."/>
            <person name="Philosof A."/>
            <person name="Cremiere A."/>
            <person name="Narayanan A."/>
            <person name="Barco R.A."/>
            <person name="Connon S.A."/>
            <person name="Amend J.P."/>
            <person name="Antoshechkin I.A."/>
            <person name="Orphan V.J."/>
        </authorList>
    </citation>
    <scope>NUCLEOTIDE SEQUENCE</scope>
    <source>
        <strain evidence="13">PM71</strain>
    </source>
</reference>
<evidence type="ECO:0000256" key="8">
    <source>
        <dbReference type="ARBA" id="ARBA00032824"/>
    </source>
</evidence>
<evidence type="ECO:0000256" key="10">
    <source>
        <dbReference type="ARBA" id="ARBA00049091"/>
    </source>
</evidence>
<dbReference type="Pfam" id="PF00578">
    <property type="entry name" value="AhpC-TSA"/>
    <property type="match status" value="1"/>
</dbReference>
<dbReference type="GO" id="GO:0045454">
    <property type="term" value="P:cell redox homeostasis"/>
    <property type="evidence" value="ECO:0007669"/>
    <property type="project" value="TreeGrafter"/>
</dbReference>
<evidence type="ECO:0000256" key="9">
    <source>
        <dbReference type="ARBA" id="ARBA00038489"/>
    </source>
</evidence>
<dbReference type="PANTHER" id="PTHR42801">
    <property type="entry name" value="THIOREDOXIN-DEPENDENT PEROXIDE REDUCTASE"/>
    <property type="match status" value="1"/>
</dbReference>
<dbReference type="PIRSF" id="PIRSF000239">
    <property type="entry name" value="AHPC"/>
    <property type="match status" value="1"/>
</dbReference>
<sequence length="158" mass="18148">MSNLKVGDKAIDFCLKDQNGKEHCLKDYLGKWVVVYFYPRANTPGCTIEAKTFSEQIEEFKKRDAIIFGISNDPISKLKKFEEKKDLKVILLSDENHEIIEAYGCWVKKKMGPKKFFGTARKTFLISPEGKVAKIWEKVKVKEHSMDVLSTILNIKGD</sequence>
<dbReference type="NCBIfam" id="NF006960">
    <property type="entry name" value="PRK09437.1"/>
    <property type="match status" value="1"/>
</dbReference>
<dbReference type="PROSITE" id="PS51352">
    <property type="entry name" value="THIOREDOXIN_2"/>
    <property type="match status" value="1"/>
</dbReference>
<dbReference type="GO" id="GO:0034599">
    <property type="term" value="P:cellular response to oxidative stress"/>
    <property type="evidence" value="ECO:0007669"/>
    <property type="project" value="TreeGrafter"/>
</dbReference>
<comment type="similarity">
    <text evidence="9">Belongs to the peroxiredoxin family. BCP/PrxQ subfamily.</text>
</comment>
<dbReference type="PANTHER" id="PTHR42801:SF4">
    <property type="entry name" value="AHPC_TSA FAMILY PROTEIN"/>
    <property type="match status" value="1"/>
</dbReference>
<evidence type="ECO:0000256" key="11">
    <source>
        <dbReference type="PIRSR" id="PIRSR000239-1"/>
    </source>
</evidence>
<accession>A0A9Y1FLY1</accession>
<comment type="subunit">
    <text evidence="1">Monomer.</text>
</comment>
<dbReference type="InterPro" id="IPR050924">
    <property type="entry name" value="Peroxiredoxin_BCP/PrxQ"/>
</dbReference>
<dbReference type="InterPro" id="IPR024706">
    <property type="entry name" value="Peroxiredoxin_AhpC-typ"/>
</dbReference>
<dbReference type="Proteomes" id="UP001201020">
    <property type="component" value="Chromosome"/>
</dbReference>
<feature type="active site" description="Cysteine sulfenic acid (-SOH) intermediate; for peroxidase activity" evidence="11">
    <location>
        <position position="46"/>
    </location>
</feature>
<evidence type="ECO:0000256" key="7">
    <source>
        <dbReference type="ARBA" id="ARBA00023284"/>
    </source>
</evidence>
<evidence type="ECO:0000256" key="6">
    <source>
        <dbReference type="ARBA" id="ARBA00023157"/>
    </source>
</evidence>
<comment type="catalytic activity">
    <reaction evidence="10">
        <text>a hydroperoxide + [thioredoxin]-dithiol = an alcohol + [thioredoxin]-disulfide + H2O</text>
        <dbReference type="Rhea" id="RHEA:62620"/>
        <dbReference type="Rhea" id="RHEA-COMP:10698"/>
        <dbReference type="Rhea" id="RHEA-COMP:10700"/>
        <dbReference type="ChEBI" id="CHEBI:15377"/>
        <dbReference type="ChEBI" id="CHEBI:29950"/>
        <dbReference type="ChEBI" id="CHEBI:30879"/>
        <dbReference type="ChEBI" id="CHEBI:35924"/>
        <dbReference type="ChEBI" id="CHEBI:50058"/>
        <dbReference type="EC" id="1.11.1.24"/>
    </reaction>
</comment>
<dbReference type="InterPro" id="IPR000866">
    <property type="entry name" value="AhpC/TSA"/>
</dbReference>
<dbReference type="AlphaFoldDB" id="A0A9Y1FLY1"/>
<evidence type="ECO:0000259" key="12">
    <source>
        <dbReference type="PROSITE" id="PS51352"/>
    </source>
</evidence>
<dbReference type="GO" id="GO:0005737">
    <property type="term" value="C:cytoplasm"/>
    <property type="evidence" value="ECO:0007669"/>
    <property type="project" value="TreeGrafter"/>
</dbReference>
<evidence type="ECO:0000313" key="13">
    <source>
        <dbReference type="EMBL" id="UJG41038.1"/>
    </source>
</evidence>
<dbReference type="Gene3D" id="3.40.30.10">
    <property type="entry name" value="Glutaredoxin"/>
    <property type="match status" value="1"/>
</dbReference>
<evidence type="ECO:0000256" key="1">
    <source>
        <dbReference type="ARBA" id="ARBA00011245"/>
    </source>
</evidence>
<keyword evidence="6" id="KW-1015">Disulfide bond</keyword>
<evidence type="ECO:0000256" key="5">
    <source>
        <dbReference type="ARBA" id="ARBA00023002"/>
    </source>
</evidence>
<dbReference type="InterPro" id="IPR036249">
    <property type="entry name" value="Thioredoxin-like_sf"/>
</dbReference>
<feature type="domain" description="Thioredoxin" evidence="12">
    <location>
        <begin position="4"/>
        <end position="158"/>
    </location>
</feature>
<dbReference type="GO" id="GO:0008379">
    <property type="term" value="F:thioredoxin peroxidase activity"/>
    <property type="evidence" value="ECO:0007669"/>
    <property type="project" value="TreeGrafter"/>
</dbReference>
<organism evidence="13">
    <name type="scientific">Candidatus Heimdallarchaeum aukensis</name>
    <dbReference type="NCBI Taxonomy" id="2876573"/>
    <lineage>
        <taxon>Archaea</taxon>
        <taxon>Promethearchaeati</taxon>
        <taxon>Candidatus Heimdallarchaeota</taxon>
        <taxon>Candidatus Heimdallarchaeia (ex Rinke et al. 2021) (nom. nud.)</taxon>
        <taxon>Candidatus Heimdallarchaeales</taxon>
        <taxon>Candidatus Heimdallarchaeaceae</taxon>
        <taxon>Candidatus Heimdallarchaeum</taxon>
    </lineage>
</organism>
<evidence type="ECO:0000256" key="3">
    <source>
        <dbReference type="ARBA" id="ARBA00022559"/>
    </source>
</evidence>
<keyword evidence="4" id="KW-0049">Antioxidant</keyword>
<dbReference type="InterPro" id="IPR013766">
    <property type="entry name" value="Thioredoxin_domain"/>
</dbReference>